<dbReference type="CDD" id="cd09596">
    <property type="entry name" value="M36"/>
    <property type="match status" value="1"/>
</dbReference>
<dbReference type="Pfam" id="PF02128">
    <property type="entry name" value="Peptidase_M36"/>
    <property type="match status" value="1"/>
</dbReference>
<feature type="domain" description="Peptidase C-terminal archaeal/bacterial" evidence="12">
    <location>
        <begin position="710"/>
        <end position="766"/>
    </location>
</feature>
<evidence type="ECO:0000256" key="1">
    <source>
        <dbReference type="ARBA" id="ARBA00001947"/>
    </source>
</evidence>
<evidence type="ECO:0000256" key="10">
    <source>
        <dbReference type="ARBA" id="ARBA00023049"/>
    </source>
</evidence>
<dbReference type="KEGG" id="sus:Acid_2696"/>
<name>Q023Z1_SOLUE</name>
<dbReference type="InterPro" id="IPR027268">
    <property type="entry name" value="Peptidase_M4/M1_CTD_sf"/>
</dbReference>
<dbReference type="OrthoDB" id="5289240at2"/>
<evidence type="ECO:0000259" key="14">
    <source>
        <dbReference type="Pfam" id="PF19190"/>
    </source>
</evidence>
<gene>
    <name evidence="15" type="ordered locus">Acid_2696</name>
</gene>
<evidence type="ECO:0000256" key="5">
    <source>
        <dbReference type="ARBA" id="ARBA00022670"/>
    </source>
</evidence>
<dbReference type="NCBIfam" id="TIGR03437">
    <property type="entry name" value="Soli_cterm"/>
    <property type="match status" value="1"/>
</dbReference>
<evidence type="ECO:0000259" key="13">
    <source>
        <dbReference type="Pfam" id="PF07504"/>
    </source>
</evidence>
<evidence type="ECO:0000256" key="2">
    <source>
        <dbReference type="ARBA" id="ARBA00004613"/>
    </source>
</evidence>
<evidence type="ECO:0000256" key="4">
    <source>
        <dbReference type="ARBA" id="ARBA00022525"/>
    </source>
</evidence>
<dbReference type="InterPro" id="IPR050371">
    <property type="entry name" value="Fungal_virulence_M36"/>
</dbReference>
<sequence length="1372" mass="140782" precursor="true">MRGLQLVTTLSLLTAAAWGQSDYDVRDLAAPEQEKATVERRRGAIEGFLASPAAGLGMRVVPNRYGLPKTIFREGRSLTKPSTLDAEEIARTFLRTNKAIFPLTSPEIDRLRLVGRDASSGAVFLSFNQTLNGIDVYNGLIKFTLNAAGEIVHAGADEVVPELNLSTQPRLGAEEALKAAQLPAGTKTELTIFPISAVSAVLAYRIFLEVDSKHWYEILIDAGDGSLLYRHNLYVHAAQGRVWLQSPKATDRQLVTFPSAWLPASATVTTGNNVDAYLDTNGDDRPDNTTNASLSLGRAFAADQVFDFPFGDGVTFQNPRNFQAAAVTNLFYFINTAHDYYYSLGFNEAAGNFQTDNLGKGGTGGDAVLAEAQQPNDLDNASFAPTVEGVAPKIRMGLFTRDTTTLNDDLDSSFDGQVVMHEYGHGVSNRLVGSKISVSCLNGSQSGAMGEGWSDYFSISFFNNPVEGGYLTQDFTAGFRRYSYEGYPLTYQDIGSDGYEVHNDGEIWAATLWDLRKSLGQGVTDLLVMNGLKSTPCHPGMTDARDAILAADLATNGGANRARIWQIFARHGLGFSASGIDGSHYPGIYYNAAYDQPVDLQPGGNPAITSKPPATLPQIGELYSYNVTASNPAGGKLAYALTEGPAGMTIDGNGLLQWPTTFTQQRVKVTVTDGKGGKVVHGFVVTPDTTLTSGSPVTIGGALDSEGYANFNVPAAAQLLQVTLRGGSGDADLDLFDPDGFDYYSAQDGNGETLSISTPKTGRWRIIGSGYESFSGVTMTASLLTPAVLFANTPVTGLSGVAGSESFYKVTVPPGATSLSFKTSGGSGDVDLYVKYGRPAACQSSFSVFEPCTRDYSSDNIGNSESISVTNPQAGDWYVDVSAFDGYTGVTLTATMSAPPALSVTAASVAFSAAEGGAAAAQTIAFSDASGSAFAWTAAAATSSGGSWLAISKASGTGNASLQVTADTKGLKAGAYQGTITLTAATLAGSPVTVPVTLTVTAQPVLHVSTTSLSVSGTSGQDPAVQVVAITNAGGGTLNWTAAAATSTGGSWLKVTPASGTGNSTVSISAAAGALAPGIYSGTVTIAAAGASGSPAVIQVGLTVAAAAPVGPVIASGGVVGGGGSIPAVVTISPGGLATIFGSAFAPAGTARAVEGSDLVNGNLPTNLAGTCVDLDGKAGYLTFVSPGQINFQVPAVALDTLVNVRVVANCGAADEVRGSAVAARSAAAAPEFLYWVKNADGRNPLVAVNAVTGAYVGASGLIPGLTFAPAKPGDILTIYGVSFGPTAPGFAPGTAPASTAGTVNAASVKVGAVTLNAEDVLYAGVSPGIAGLYQLNIRVPANLGDGDQAVTLTLGSFQTPSLGFVTVKAGQ</sequence>
<protein>
    <submittedName>
        <fullName evidence="15">Peptidase M36, fungalysin</fullName>
    </submittedName>
</protein>
<dbReference type="Gene3D" id="1.10.390.10">
    <property type="entry name" value="Neutral Protease Domain 2"/>
    <property type="match status" value="1"/>
</dbReference>
<dbReference type="EMBL" id="CP000473">
    <property type="protein sequence ID" value="ABJ83685.1"/>
    <property type="molecule type" value="Genomic_DNA"/>
</dbReference>
<dbReference type="InterPro" id="IPR013783">
    <property type="entry name" value="Ig-like_fold"/>
</dbReference>
<reference evidence="15" key="1">
    <citation type="submission" date="2006-10" db="EMBL/GenBank/DDBJ databases">
        <title>Complete sequence of Solibacter usitatus Ellin6076.</title>
        <authorList>
            <consortium name="US DOE Joint Genome Institute"/>
            <person name="Copeland A."/>
            <person name="Lucas S."/>
            <person name="Lapidus A."/>
            <person name="Barry K."/>
            <person name="Detter J.C."/>
            <person name="Glavina del Rio T."/>
            <person name="Hammon N."/>
            <person name="Israni S."/>
            <person name="Dalin E."/>
            <person name="Tice H."/>
            <person name="Pitluck S."/>
            <person name="Thompson L.S."/>
            <person name="Brettin T."/>
            <person name="Bruce D."/>
            <person name="Han C."/>
            <person name="Tapia R."/>
            <person name="Gilna P."/>
            <person name="Schmutz J."/>
            <person name="Larimer F."/>
            <person name="Land M."/>
            <person name="Hauser L."/>
            <person name="Kyrpides N."/>
            <person name="Mikhailova N."/>
            <person name="Janssen P.H."/>
            <person name="Kuske C.R."/>
            <person name="Richardson P."/>
        </authorList>
    </citation>
    <scope>NUCLEOTIDE SEQUENCE</scope>
    <source>
        <strain evidence="15">Ellin6076</strain>
    </source>
</reference>
<keyword evidence="4" id="KW-0964">Secreted</keyword>
<dbReference type="InParanoid" id="Q023Z1"/>
<dbReference type="PANTHER" id="PTHR33478">
    <property type="entry name" value="EXTRACELLULAR METALLOPROTEINASE MEP"/>
    <property type="match status" value="1"/>
</dbReference>
<keyword evidence="11" id="KW-0865">Zymogen</keyword>
<proteinExistence type="inferred from homology"/>
<comment type="similarity">
    <text evidence="3">Belongs to the peptidase M36 family.</text>
</comment>
<evidence type="ECO:0000256" key="9">
    <source>
        <dbReference type="ARBA" id="ARBA00022833"/>
    </source>
</evidence>
<comment type="subcellular location">
    <subcellularLocation>
        <location evidence="2">Secreted</location>
    </subcellularLocation>
</comment>
<dbReference type="InterPro" id="IPR007280">
    <property type="entry name" value="Peptidase_C_arc/bac"/>
</dbReference>
<dbReference type="InterPro" id="IPR024361">
    <property type="entry name" value="BACON"/>
</dbReference>
<keyword evidence="6" id="KW-0479">Metal-binding</keyword>
<dbReference type="PANTHER" id="PTHR33478:SF1">
    <property type="entry name" value="EXTRACELLULAR METALLOPROTEINASE MEP"/>
    <property type="match status" value="1"/>
</dbReference>
<dbReference type="HOGENOM" id="CLU_256196_0_0_0"/>
<comment type="cofactor">
    <cofactor evidence="1">
        <name>Zn(2+)</name>
        <dbReference type="ChEBI" id="CHEBI:29105"/>
    </cofactor>
</comment>
<evidence type="ECO:0000256" key="8">
    <source>
        <dbReference type="ARBA" id="ARBA00022801"/>
    </source>
</evidence>
<dbReference type="Pfam" id="PF07504">
    <property type="entry name" value="FTP"/>
    <property type="match status" value="1"/>
</dbReference>
<dbReference type="STRING" id="234267.Acid_2696"/>
<dbReference type="InterPro" id="IPR001842">
    <property type="entry name" value="Peptidase_M36"/>
</dbReference>
<accession>Q023Z1</accession>
<evidence type="ECO:0000256" key="6">
    <source>
        <dbReference type="ARBA" id="ARBA00022723"/>
    </source>
</evidence>
<keyword evidence="10" id="KW-0482">Metalloprotease</keyword>
<dbReference type="Pfam" id="PF04151">
    <property type="entry name" value="PPC"/>
    <property type="match status" value="2"/>
</dbReference>
<dbReference type="eggNOG" id="COG3227">
    <property type="taxonomic scope" value="Bacteria"/>
</dbReference>
<dbReference type="Gene3D" id="2.60.40.10">
    <property type="entry name" value="Immunoglobulins"/>
    <property type="match status" value="3"/>
</dbReference>
<evidence type="ECO:0000313" key="15">
    <source>
        <dbReference type="EMBL" id="ABJ83685.1"/>
    </source>
</evidence>
<dbReference type="eggNOG" id="COG3386">
    <property type="taxonomic scope" value="Bacteria"/>
</dbReference>
<evidence type="ECO:0000256" key="3">
    <source>
        <dbReference type="ARBA" id="ARBA00006006"/>
    </source>
</evidence>
<dbReference type="GO" id="GO:0006508">
    <property type="term" value="P:proteolysis"/>
    <property type="evidence" value="ECO:0007669"/>
    <property type="project" value="UniProtKB-KW"/>
</dbReference>
<dbReference type="GO" id="GO:0005615">
    <property type="term" value="C:extracellular space"/>
    <property type="evidence" value="ECO:0007669"/>
    <property type="project" value="InterPro"/>
</dbReference>
<organism evidence="15">
    <name type="scientific">Solibacter usitatus (strain Ellin6076)</name>
    <dbReference type="NCBI Taxonomy" id="234267"/>
    <lineage>
        <taxon>Bacteria</taxon>
        <taxon>Pseudomonadati</taxon>
        <taxon>Acidobacteriota</taxon>
        <taxon>Terriglobia</taxon>
        <taxon>Bryobacterales</taxon>
        <taxon>Solibacteraceae</taxon>
        <taxon>Candidatus Solibacter</taxon>
    </lineage>
</organism>
<dbReference type="InterPro" id="IPR017803">
    <property type="entry name" value="CHP03437_C"/>
</dbReference>
<keyword evidence="8" id="KW-0378">Hydrolase</keyword>
<evidence type="ECO:0000259" key="12">
    <source>
        <dbReference type="Pfam" id="PF04151"/>
    </source>
</evidence>
<keyword evidence="9" id="KW-0862">Zinc</keyword>
<evidence type="ECO:0000256" key="11">
    <source>
        <dbReference type="ARBA" id="ARBA00023145"/>
    </source>
</evidence>
<feature type="domain" description="FTP" evidence="13">
    <location>
        <begin position="117"/>
        <end position="155"/>
    </location>
</feature>
<dbReference type="SUPFAM" id="SSF55486">
    <property type="entry name" value="Metalloproteases ('zincins'), catalytic domain"/>
    <property type="match status" value="1"/>
</dbReference>
<dbReference type="Pfam" id="PF19190">
    <property type="entry name" value="BACON_2"/>
    <property type="match status" value="2"/>
</dbReference>
<evidence type="ECO:0000256" key="7">
    <source>
        <dbReference type="ARBA" id="ARBA00022729"/>
    </source>
</evidence>
<dbReference type="Gene3D" id="2.60.120.380">
    <property type="match status" value="2"/>
</dbReference>
<dbReference type="InterPro" id="IPR011096">
    <property type="entry name" value="FTP_domain"/>
</dbReference>
<feature type="domain" description="BACON" evidence="14">
    <location>
        <begin position="1006"/>
        <end position="1090"/>
    </location>
</feature>
<feature type="domain" description="Peptidase C-terminal archaeal/bacterial" evidence="12">
    <location>
        <begin position="807"/>
        <end position="882"/>
    </location>
</feature>
<dbReference type="PRINTS" id="PR00999">
    <property type="entry name" value="FUNGALYSIN"/>
</dbReference>
<dbReference type="GO" id="GO:0008270">
    <property type="term" value="F:zinc ion binding"/>
    <property type="evidence" value="ECO:0007669"/>
    <property type="project" value="InterPro"/>
</dbReference>
<keyword evidence="5" id="KW-0645">Protease</keyword>
<keyword evidence="7" id="KW-0732">Signal</keyword>
<feature type="domain" description="BACON" evidence="14">
    <location>
        <begin position="902"/>
        <end position="986"/>
    </location>
</feature>
<dbReference type="Gene3D" id="3.10.170.10">
    <property type="match status" value="1"/>
</dbReference>
<dbReference type="eggNOG" id="COG0726">
    <property type="taxonomic scope" value="Bacteria"/>
</dbReference>
<dbReference type="eggNOG" id="COG4719">
    <property type="taxonomic scope" value="Bacteria"/>
</dbReference>
<dbReference type="GO" id="GO:0004222">
    <property type="term" value="F:metalloendopeptidase activity"/>
    <property type="evidence" value="ECO:0007669"/>
    <property type="project" value="InterPro"/>
</dbReference>